<evidence type="ECO:0000313" key="2">
    <source>
        <dbReference type="Proteomes" id="UP001597083"/>
    </source>
</evidence>
<accession>A0ABW3CLQ5</accession>
<evidence type="ECO:0008006" key="3">
    <source>
        <dbReference type="Google" id="ProtNLM"/>
    </source>
</evidence>
<evidence type="ECO:0000313" key="1">
    <source>
        <dbReference type="EMBL" id="MFD0854491.1"/>
    </source>
</evidence>
<dbReference type="Proteomes" id="UP001597083">
    <property type="component" value="Unassembled WGS sequence"/>
</dbReference>
<organism evidence="1 2">
    <name type="scientific">Actinomadura adrarensis</name>
    <dbReference type="NCBI Taxonomy" id="1819600"/>
    <lineage>
        <taxon>Bacteria</taxon>
        <taxon>Bacillati</taxon>
        <taxon>Actinomycetota</taxon>
        <taxon>Actinomycetes</taxon>
        <taxon>Streptosporangiales</taxon>
        <taxon>Thermomonosporaceae</taxon>
        <taxon>Actinomadura</taxon>
    </lineage>
</organism>
<keyword evidence="2" id="KW-1185">Reference proteome</keyword>
<reference evidence="2" key="1">
    <citation type="journal article" date="2019" name="Int. J. Syst. Evol. Microbiol.">
        <title>The Global Catalogue of Microorganisms (GCM) 10K type strain sequencing project: providing services to taxonomists for standard genome sequencing and annotation.</title>
        <authorList>
            <consortium name="The Broad Institute Genomics Platform"/>
            <consortium name="The Broad Institute Genome Sequencing Center for Infectious Disease"/>
            <person name="Wu L."/>
            <person name="Ma J."/>
        </authorList>
    </citation>
    <scope>NUCLEOTIDE SEQUENCE [LARGE SCALE GENOMIC DNA]</scope>
    <source>
        <strain evidence="2">JCM 31696</strain>
    </source>
</reference>
<sequence>MVSYAKGRLAAYKVPKTVEVVEAIPRSAATKVSRRSMVEARGG</sequence>
<dbReference type="SUPFAM" id="SSF56801">
    <property type="entry name" value="Acetyl-CoA synthetase-like"/>
    <property type="match status" value="1"/>
</dbReference>
<dbReference type="Gene3D" id="3.30.300.30">
    <property type="match status" value="1"/>
</dbReference>
<gene>
    <name evidence="1" type="ORF">ACFQ07_19805</name>
</gene>
<dbReference type="InterPro" id="IPR045851">
    <property type="entry name" value="AMP-bd_C_sf"/>
</dbReference>
<comment type="caution">
    <text evidence="1">The sequence shown here is derived from an EMBL/GenBank/DDBJ whole genome shotgun (WGS) entry which is preliminary data.</text>
</comment>
<proteinExistence type="predicted"/>
<name>A0ABW3CLQ5_9ACTN</name>
<protein>
    <recommendedName>
        <fullName evidence="3">AMP-binding enzyme C-terminal domain-containing protein</fullName>
    </recommendedName>
</protein>
<dbReference type="EMBL" id="JBHTIR010002978">
    <property type="protein sequence ID" value="MFD0854491.1"/>
    <property type="molecule type" value="Genomic_DNA"/>
</dbReference>